<protein>
    <submittedName>
        <fullName evidence="5">ATP-binding cassette domain-containing protein</fullName>
    </submittedName>
</protein>
<dbReference type="GO" id="GO:0042626">
    <property type="term" value="F:ATPase-coupled transmembrane transporter activity"/>
    <property type="evidence" value="ECO:0007669"/>
    <property type="project" value="TreeGrafter"/>
</dbReference>
<feature type="domain" description="ABC transporter" evidence="4">
    <location>
        <begin position="185"/>
        <end position="411"/>
    </location>
</feature>
<dbReference type="Pfam" id="PF00005">
    <property type="entry name" value="ABC_tran"/>
    <property type="match status" value="1"/>
</dbReference>
<evidence type="ECO:0000256" key="3">
    <source>
        <dbReference type="ARBA" id="ARBA00022840"/>
    </source>
</evidence>
<dbReference type="InterPro" id="IPR003439">
    <property type="entry name" value="ABC_transporter-like_ATP-bd"/>
</dbReference>
<dbReference type="GO" id="GO:0043190">
    <property type="term" value="C:ATP-binding cassette (ABC) transporter complex"/>
    <property type="evidence" value="ECO:0007669"/>
    <property type="project" value="TreeGrafter"/>
</dbReference>
<dbReference type="CDD" id="cd00267">
    <property type="entry name" value="ABC_ATPase"/>
    <property type="match status" value="1"/>
</dbReference>
<dbReference type="PANTHER" id="PTHR43553">
    <property type="entry name" value="HEAVY METAL TRANSPORTER"/>
    <property type="match status" value="1"/>
</dbReference>
<dbReference type="AlphaFoldDB" id="A0A4Y8AX90"/>
<evidence type="ECO:0000256" key="1">
    <source>
        <dbReference type="ARBA" id="ARBA00022448"/>
    </source>
</evidence>
<evidence type="ECO:0000313" key="5">
    <source>
        <dbReference type="EMBL" id="TEW77127.1"/>
    </source>
</evidence>
<dbReference type="InterPro" id="IPR017871">
    <property type="entry name" value="ABC_transporter-like_CS"/>
</dbReference>
<sequence length="413" mass="47481">MIKKPIAILLKNNVDKTGFVSTILSKKAPDILKHFNNLKGFLFSDIAIEKFIEEEYRYDIVKVASTSNKKLSDFSTGERRKVFLKYCLNQQPDFIIFDSIFDHLDTDSQSELSQNIKNISNTIQIIQLANRTTDILNFIEHKYEIKDNTFQIQKLQNKQKSYSSHFKNKIPDTLKKIDYEGNTLVKFSNVCVNYNSKPIVKNINWTVKKGEFWQLIGPNGSGKSTLLSLITGENPKAYGQDIRIFGHKKGSGESIWDLKKRIGFFSTTLTELFSRSQTLEHLILSGYFDSIGLYKKPQKMQFYVVEQWLKIIHMAAYKNTPFLKLSLGQQRLALIIRAIIKQPPLLILDEPLEGLDDENTTLVTQLINLLILKTEITILYVSHRVEPRLVPTTIFELTPSINGSLGRIIRIKD</sequence>
<dbReference type="InterPro" id="IPR027417">
    <property type="entry name" value="P-loop_NTPase"/>
</dbReference>
<dbReference type="PANTHER" id="PTHR43553:SF3">
    <property type="entry name" value="ABC TRANSPORTER ATP-BINDING PROTEIN MODF"/>
    <property type="match status" value="1"/>
</dbReference>
<dbReference type="SUPFAM" id="SSF52540">
    <property type="entry name" value="P-loop containing nucleoside triphosphate hydrolases"/>
    <property type="match status" value="2"/>
</dbReference>
<dbReference type="SMART" id="SM00382">
    <property type="entry name" value="AAA"/>
    <property type="match status" value="1"/>
</dbReference>
<dbReference type="Proteomes" id="UP000298517">
    <property type="component" value="Unassembled WGS sequence"/>
</dbReference>
<dbReference type="Gene3D" id="3.40.50.300">
    <property type="entry name" value="P-loop containing nucleotide triphosphate hydrolases"/>
    <property type="match status" value="2"/>
</dbReference>
<keyword evidence="1" id="KW-0813">Transport</keyword>
<dbReference type="PROSITE" id="PS00211">
    <property type="entry name" value="ABC_TRANSPORTER_1"/>
    <property type="match status" value="1"/>
</dbReference>
<proteinExistence type="predicted"/>
<dbReference type="OrthoDB" id="9789994at2"/>
<dbReference type="GO" id="GO:0005524">
    <property type="term" value="F:ATP binding"/>
    <property type="evidence" value="ECO:0007669"/>
    <property type="project" value="UniProtKB-KW"/>
</dbReference>
<keyword evidence="6" id="KW-1185">Reference proteome</keyword>
<dbReference type="InterPro" id="IPR003593">
    <property type="entry name" value="AAA+_ATPase"/>
</dbReference>
<name>A0A4Y8AX90_9FLAO</name>
<dbReference type="RefSeq" id="WP_134247134.1">
    <property type="nucleotide sequence ID" value="NZ_SNQI01000001.1"/>
</dbReference>
<evidence type="ECO:0000259" key="4">
    <source>
        <dbReference type="PROSITE" id="PS50893"/>
    </source>
</evidence>
<keyword evidence="3 5" id="KW-0067">ATP-binding</keyword>
<reference evidence="5 6" key="1">
    <citation type="journal article" date="2011" name="J. Microbiol.">
        <title>Gramella jeungdoensis sp. nov., isolated from a solar saltern in Korea.</title>
        <authorList>
            <person name="Joung Y."/>
            <person name="Kim H."/>
            <person name="Jang T."/>
            <person name="Ahn T.S."/>
            <person name="Joh K."/>
        </authorList>
    </citation>
    <scope>NUCLEOTIDE SEQUENCE [LARGE SCALE GENOMIC DNA]</scope>
    <source>
        <strain evidence="5 6">KCTC 23123</strain>
    </source>
</reference>
<gene>
    <name evidence="5" type="ORF">E2488_04575</name>
</gene>
<dbReference type="EMBL" id="SNQI01000001">
    <property type="protein sequence ID" value="TEW77127.1"/>
    <property type="molecule type" value="Genomic_DNA"/>
</dbReference>
<keyword evidence="2" id="KW-0547">Nucleotide-binding</keyword>
<comment type="caution">
    <text evidence="5">The sequence shown here is derived from an EMBL/GenBank/DDBJ whole genome shotgun (WGS) entry which is preliminary data.</text>
</comment>
<dbReference type="PROSITE" id="PS50893">
    <property type="entry name" value="ABC_TRANSPORTER_2"/>
    <property type="match status" value="1"/>
</dbReference>
<evidence type="ECO:0000256" key="2">
    <source>
        <dbReference type="ARBA" id="ARBA00022741"/>
    </source>
</evidence>
<accession>A0A4Y8AX90</accession>
<dbReference type="GO" id="GO:0016887">
    <property type="term" value="F:ATP hydrolysis activity"/>
    <property type="evidence" value="ECO:0007669"/>
    <property type="project" value="InterPro"/>
</dbReference>
<evidence type="ECO:0000313" key="6">
    <source>
        <dbReference type="Proteomes" id="UP000298517"/>
    </source>
</evidence>
<organism evidence="5 6">
    <name type="scientific">Gramella jeungdoensis</name>
    <dbReference type="NCBI Taxonomy" id="708091"/>
    <lineage>
        <taxon>Bacteria</taxon>
        <taxon>Pseudomonadati</taxon>
        <taxon>Bacteroidota</taxon>
        <taxon>Flavobacteriia</taxon>
        <taxon>Flavobacteriales</taxon>
        <taxon>Flavobacteriaceae</taxon>
        <taxon>Christiangramia</taxon>
    </lineage>
</organism>
<dbReference type="InterPro" id="IPR050095">
    <property type="entry name" value="ECF_ABC_transporter_ATP-bd"/>
</dbReference>